<gene>
    <name evidence="2" type="ORF">G3A44_02695</name>
</gene>
<proteinExistence type="predicted"/>
<dbReference type="Proteomes" id="UP000484255">
    <property type="component" value="Unassembled WGS sequence"/>
</dbReference>
<evidence type="ECO:0000256" key="1">
    <source>
        <dbReference type="SAM" id="MobiDB-lite"/>
    </source>
</evidence>
<organism evidence="2 3">
    <name type="scientific">Ideonella livida</name>
    <dbReference type="NCBI Taxonomy" id="2707176"/>
    <lineage>
        <taxon>Bacteria</taxon>
        <taxon>Pseudomonadati</taxon>
        <taxon>Pseudomonadota</taxon>
        <taxon>Betaproteobacteria</taxon>
        <taxon>Burkholderiales</taxon>
        <taxon>Sphaerotilaceae</taxon>
        <taxon>Ideonella</taxon>
    </lineage>
</organism>
<feature type="compositionally biased region" description="Low complexity" evidence="1">
    <location>
        <begin position="143"/>
        <end position="190"/>
    </location>
</feature>
<evidence type="ECO:0000313" key="3">
    <source>
        <dbReference type="Proteomes" id="UP000484255"/>
    </source>
</evidence>
<comment type="caution">
    <text evidence="2">The sequence shown here is derived from an EMBL/GenBank/DDBJ whole genome shotgun (WGS) entry which is preliminary data.</text>
</comment>
<feature type="region of interest" description="Disordered" evidence="1">
    <location>
        <begin position="143"/>
        <end position="191"/>
    </location>
</feature>
<reference evidence="2 3" key="1">
    <citation type="submission" date="2020-02" db="EMBL/GenBank/DDBJ databases">
        <title>Ideonella bacterium strain TBM-1.</title>
        <authorList>
            <person name="Chen W.-M."/>
        </authorList>
    </citation>
    <scope>NUCLEOTIDE SEQUENCE [LARGE SCALE GENOMIC DNA]</scope>
    <source>
        <strain evidence="2 3">TBM-1</strain>
    </source>
</reference>
<keyword evidence="3" id="KW-1185">Reference proteome</keyword>
<accession>A0A7C9PET1</accession>
<protein>
    <submittedName>
        <fullName evidence="2">Uncharacterized protein</fullName>
    </submittedName>
</protein>
<dbReference type="EMBL" id="JAAGOH010000002">
    <property type="protein sequence ID" value="NDY90096.1"/>
    <property type="molecule type" value="Genomic_DNA"/>
</dbReference>
<sequence length="358" mass="39540">MSNDQHPWLAQVLGVSPPWKVTDVKLLAKTGLVSIQIEKEEAQHRFWMGRRPTPQRRLRWDHIGMAGYRCEIVLLLREGQSVPEAPWTGSADLPFTRHLSRLVLDLMLEGATMSQLCRMLELPFSELWKYKFRLDQGSAQVPATAAATTPPAAGTVPAPPAAATGPASPQEAAPTSTPAAGATPMATGPAGLPPADAPLWLRLLKGELTLDVQALSLKLLLSKASREARLHEDDDLHRQAAQALHRYFERNVPILGHEIRQLQSHWRAAGGGGGGAAAPATLPDVSDPLWQDLLMGERDLDVRALSLRLLLSKLRGQARALQDDELRMLKLVELHRFFEKNQATLRHEISQISRWSLH</sequence>
<dbReference type="RefSeq" id="WP_163455947.1">
    <property type="nucleotide sequence ID" value="NZ_JAAGOH010000002.1"/>
</dbReference>
<name>A0A7C9PET1_9BURK</name>
<evidence type="ECO:0000313" key="2">
    <source>
        <dbReference type="EMBL" id="NDY90096.1"/>
    </source>
</evidence>
<dbReference type="AlphaFoldDB" id="A0A7C9PET1"/>